<sequence length="278" mass="32165">MQSPLKTLDSLDQTNAYQLSNYADNPKTRTCLDILGSQQGIHIQERFEPISFGFPTPNVFRVYSADHLGDQIEMQQLFKCKEKSTDCDRCCLGPKIRPFEMFVDNFGCSDYQFNKNQQFQSSDQTIFKFKREYQCTCCCCNRPRLEVYYVENGQNKQLGYIIDPIYCCQIGCNIFDSDNQLRYMIEASTCQSYFWCRCPCSIECNQINFDIKLPTGEVVASMLKQVKTCCNTDSFSICDNISVMFPQKATKEDKALILAAAIMIEFMYFEKPRSRSTQ</sequence>
<reference evidence="3" key="1">
    <citation type="submission" date="2021-01" db="EMBL/GenBank/DDBJ databases">
        <authorList>
            <consortium name="Genoscope - CEA"/>
            <person name="William W."/>
        </authorList>
    </citation>
    <scope>NUCLEOTIDE SEQUENCE</scope>
</reference>
<comment type="similarity">
    <text evidence="1 2">Belongs to the phospholipid scramblase family.</text>
</comment>
<evidence type="ECO:0000313" key="4">
    <source>
        <dbReference type="Proteomes" id="UP000683925"/>
    </source>
</evidence>
<evidence type="ECO:0000313" key="3">
    <source>
        <dbReference type="EMBL" id="CAD8181417.1"/>
    </source>
</evidence>
<dbReference type="Proteomes" id="UP000683925">
    <property type="component" value="Unassembled WGS sequence"/>
</dbReference>
<name>A0A8S1VXU1_PAROT</name>
<dbReference type="PANTHER" id="PTHR23248:SF9">
    <property type="entry name" value="PHOSPHOLIPID SCRAMBLASE"/>
    <property type="match status" value="1"/>
</dbReference>
<keyword evidence="4" id="KW-1185">Reference proteome</keyword>
<dbReference type="OrthoDB" id="444338at2759"/>
<comment type="caution">
    <text evidence="3">The sequence shown here is derived from an EMBL/GenBank/DDBJ whole genome shotgun (WGS) entry which is preliminary data.</text>
</comment>
<protein>
    <recommendedName>
        <fullName evidence="2">Phospholipid scramblase</fullName>
    </recommendedName>
</protein>
<organism evidence="3 4">
    <name type="scientific">Paramecium octaurelia</name>
    <dbReference type="NCBI Taxonomy" id="43137"/>
    <lineage>
        <taxon>Eukaryota</taxon>
        <taxon>Sar</taxon>
        <taxon>Alveolata</taxon>
        <taxon>Ciliophora</taxon>
        <taxon>Intramacronucleata</taxon>
        <taxon>Oligohymenophorea</taxon>
        <taxon>Peniculida</taxon>
        <taxon>Parameciidae</taxon>
        <taxon>Paramecium</taxon>
    </lineage>
</organism>
<dbReference type="GO" id="GO:0005886">
    <property type="term" value="C:plasma membrane"/>
    <property type="evidence" value="ECO:0007669"/>
    <property type="project" value="TreeGrafter"/>
</dbReference>
<dbReference type="AlphaFoldDB" id="A0A8S1VXU1"/>
<gene>
    <name evidence="3" type="ORF">POCTA_138.1.T0770020</name>
</gene>
<dbReference type="EMBL" id="CAJJDP010000076">
    <property type="protein sequence ID" value="CAD8181417.1"/>
    <property type="molecule type" value="Genomic_DNA"/>
</dbReference>
<evidence type="ECO:0000256" key="2">
    <source>
        <dbReference type="RuleBase" id="RU363116"/>
    </source>
</evidence>
<dbReference type="PANTHER" id="PTHR23248">
    <property type="entry name" value="PHOSPHOLIPID SCRAMBLASE-RELATED"/>
    <property type="match status" value="1"/>
</dbReference>
<dbReference type="Pfam" id="PF03803">
    <property type="entry name" value="Scramblase"/>
    <property type="match status" value="1"/>
</dbReference>
<dbReference type="GO" id="GO:0017128">
    <property type="term" value="F:phospholipid scramblase activity"/>
    <property type="evidence" value="ECO:0007669"/>
    <property type="project" value="InterPro"/>
</dbReference>
<accession>A0A8S1VXU1</accession>
<evidence type="ECO:0000256" key="1">
    <source>
        <dbReference type="ARBA" id="ARBA00005350"/>
    </source>
</evidence>
<proteinExistence type="inferred from homology"/>
<dbReference type="InterPro" id="IPR005552">
    <property type="entry name" value="Scramblase"/>
</dbReference>
<dbReference type="OMA" id="LEVYYVE"/>